<name>A0AAV7TMN9_PLEWA</name>
<dbReference type="GO" id="GO:0009615">
    <property type="term" value="P:response to virus"/>
    <property type="evidence" value="ECO:0007669"/>
    <property type="project" value="TreeGrafter"/>
</dbReference>
<keyword evidence="2" id="KW-1185">Reference proteome</keyword>
<organism evidence="1 2">
    <name type="scientific">Pleurodeles waltl</name>
    <name type="common">Iberian ribbed newt</name>
    <dbReference type="NCBI Taxonomy" id="8319"/>
    <lineage>
        <taxon>Eukaryota</taxon>
        <taxon>Metazoa</taxon>
        <taxon>Chordata</taxon>
        <taxon>Craniata</taxon>
        <taxon>Vertebrata</taxon>
        <taxon>Euteleostomi</taxon>
        <taxon>Amphibia</taxon>
        <taxon>Batrachia</taxon>
        <taxon>Caudata</taxon>
        <taxon>Salamandroidea</taxon>
        <taxon>Salamandridae</taxon>
        <taxon>Pleurodelinae</taxon>
        <taxon>Pleurodeles</taxon>
    </lineage>
</organism>
<dbReference type="PANTHER" id="PTHR48195:SF1">
    <property type="entry name" value="RIKEN CDNA 2410002F23 GENE"/>
    <property type="match status" value="1"/>
</dbReference>
<dbReference type="GO" id="GO:0005794">
    <property type="term" value="C:Golgi apparatus"/>
    <property type="evidence" value="ECO:0007669"/>
    <property type="project" value="TreeGrafter"/>
</dbReference>
<accession>A0AAV7TMN9</accession>
<evidence type="ECO:0000313" key="1">
    <source>
        <dbReference type="EMBL" id="KAJ1177510.1"/>
    </source>
</evidence>
<protein>
    <recommendedName>
        <fullName evidence="3">Peptidase A2 domain-containing protein</fullName>
    </recommendedName>
</protein>
<sequence length="210" mass="24114">MVYTQTLILVAHIRKLRDKVAALEGKHLMMRKTVKSTVTRGDQMEARGTSLAVWVAQQKSKRKPRVLSVVHVKALAHKEKWNPNRWIGSVSDSNAWDWADEVWVQVAELEADVGEREEALKAHHLVQNKSKGMGGGQLENTRLVRDYMQSELLEITHMFKQKPEELLFKRLRLWDTGADGTFLSPDKLWKMGSVTMHAMLGQRLRGAHWL</sequence>
<gene>
    <name evidence="1" type="ORF">NDU88_002765</name>
</gene>
<evidence type="ECO:0008006" key="3">
    <source>
        <dbReference type="Google" id="ProtNLM"/>
    </source>
</evidence>
<dbReference type="PANTHER" id="PTHR48195">
    <property type="entry name" value="FRIEND VIRUS SUSCEPTIBILITY PROTEIN 1"/>
    <property type="match status" value="1"/>
</dbReference>
<evidence type="ECO:0000313" key="2">
    <source>
        <dbReference type="Proteomes" id="UP001066276"/>
    </source>
</evidence>
<proteinExistence type="predicted"/>
<dbReference type="AlphaFoldDB" id="A0AAV7TMN9"/>
<dbReference type="EMBL" id="JANPWB010000006">
    <property type="protein sequence ID" value="KAJ1177510.1"/>
    <property type="molecule type" value="Genomic_DNA"/>
</dbReference>
<comment type="caution">
    <text evidence="1">The sequence shown here is derived from an EMBL/GenBank/DDBJ whole genome shotgun (WGS) entry which is preliminary data.</text>
</comment>
<dbReference type="Proteomes" id="UP001066276">
    <property type="component" value="Chromosome 3_2"/>
</dbReference>
<reference evidence="1" key="1">
    <citation type="journal article" date="2022" name="bioRxiv">
        <title>Sequencing and chromosome-scale assembly of the giantPleurodeles waltlgenome.</title>
        <authorList>
            <person name="Brown T."/>
            <person name="Elewa A."/>
            <person name="Iarovenko S."/>
            <person name="Subramanian E."/>
            <person name="Araus A.J."/>
            <person name="Petzold A."/>
            <person name="Susuki M."/>
            <person name="Suzuki K.-i.T."/>
            <person name="Hayashi T."/>
            <person name="Toyoda A."/>
            <person name="Oliveira C."/>
            <person name="Osipova E."/>
            <person name="Leigh N.D."/>
            <person name="Simon A."/>
            <person name="Yun M.H."/>
        </authorList>
    </citation>
    <scope>NUCLEOTIDE SEQUENCE</scope>
    <source>
        <strain evidence="1">20211129_DDA</strain>
        <tissue evidence="1">Liver</tissue>
    </source>
</reference>
<dbReference type="InterPro" id="IPR053270">
    <property type="entry name" value="Fv1_restriction_factor"/>
</dbReference>